<evidence type="ECO:0000259" key="2">
    <source>
        <dbReference type="PROSITE" id="PS50966"/>
    </source>
</evidence>
<dbReference type="AlphaFoldDB" id="A0AA41Q0D0"/>
<feature type="domain" description="SWIM-type" evidence="2">
    <location>
        <begin position="131"/>
        <end position="166"/>
    </location>
</feature>
<dbReference type="Proteomes" id="UP001165378">
    <property type="component" value="Unassembled WGS sequence"/>
</dbReference>
<dbReference type="InterPro" id="IPR007527">
    <property type="entry name" value="Znf_SWIM"/>
</dbReference>
<evidence type="ECO:0000313" key="3">
    <source>
        <dbReference type="EMBL" id="MCF2529158.1"/>
    </source>
</evidence>
<keyword evidence="1" id="KW-0479">Metal-binding</keyword>
<keyword evidence="1" id="KW-0862">Zinc</keyword>
<reference evidence="3" key="1">
    <citation type="submission" date="2022-01" db="EMBL/GenBank/DDBJ databases">
        <title>Genome-Based Taxonomic Classification of the Phylum Actinobacteria.</title>
        <authorList>
            <person name="Gao Y."/>
        </authorList>
    </citation>
    <scope>NUCLEOTIDE SEQUENCE</scope>
    <source>
        <strain evidence="3">KLBMP 8922</strain>
    </source>
</reference>
<keyword evidence="4" id="KW-1185">Reference proteome</keyword>
<name>A0AA41Q0D0_9ACTN</name>
<evidence type="ECO:0000313" key="4">
    <source>
        <dbReference type="Proteomes" id="UP001165378"/>
    </source>
</evidence>
<evidence type="ECO:0000256" key="1">
    <source>
        <dbReference type="PROSITE-ProRule" id="PRU00325"/>
    </source>
</evidence>
<dbReference type="RefSeq" id="WP_235053325.1">
    <property type="nucleotide sequence ID" value="NZ_JAKFHA010000009.1"/>
</dbReference>
<sequence length="424" mass="45128">MTEATEASGAAAQGFPAFPAGRRGGRGFARSWWGRAWIASVEDAALDLQALKSGRKYAFTGRVGSITVSPGRLSAPVYGEADTYRTTVALQPLTDAQWDRFLAQVAARAGHIAALLDRDMPPDLVAAAEDVDVPLLPGIGDLDPDCDCEDWGHPCRHAAALAYQAAWLIDEDPFLLMLLRGRGEAEFIAALQLLSAGGRPADSVADGFGAAAARTRPTVSASDAYASYADASIAALPPDPELPDSAGEMPAIPASDAFDTALLRILARDAARRAYDLMADAGSDAAWWLDERADAVRLAATHADALAHTDAYDRLREGHDRPADFPRAVAAWTFGGAAGLAVLDHAWTPSRTELAHAKAELSRLDDEPGAPDFRTWRNRWTDEPAGVQLRLSPDGHWHPYRLDTGTWWPAAAPAPDPATALAAT</sequence>
<keyword evidence="1" id="KW-0863">Zinc-finger</keyword>
<dbReference type="PROSITE" id="PS50966">
    <property type="entry name" value="ZF_SWIM"/>
    <property type="match status" value="1"/>
</dbReference>
<protein>
    <submittedName>
        <fullName evidence="3">SWIM zinc finger family protein</fullName>
    </submittedName>
</protein>
<dbReference type="GO" id="GO:0008270">
    <property type="term" value="F:zinc ion binding"/>
    <property type="evidence" value="ECO:0007669"/>
    <property type="project" value="UniProtKB-KW"/>
</dbReference>
<gene>
    <name evidence="3" type="ORF">LZ495_18325</name>
</gene>
<comment type="caution">
    <text evidence="3">The sequence shown here is derived from an EMBL/GenBank/DDBJ whole genome shotgun (WGS) entry which is preliminary data.</text>
</comment>
<organism evidence="3 4">
    <name type="scientific">Yinghuangia soli</name>
    <dbReference type="NCBI Taxonomy" id="2908204"/>
    <lineage>
        <taxon>Bacteria</taxon>
        <taxon>Bacillati</taxon>
        <taxon>Actinomycetota</taxon>
        <taxon>Actinomycetes</taxon>
        <taxon>Kitasatosporales</taxon>
        <taxon>Streptomycetaceae</taxon>
        <taxon>Yinghuangia</taxon>
    </lineage>
</organism>
<proteinExistence type="predicted"/>
<dbReference type="PANTHER" id="PTHR38133:SF1">
    <property type="entry name" value="SLR1429 PROTEIN"/>
    <property type="match status" value="1"/>
</dbReference>
<dbReference type="EMBL" id="JAKFHA010000009">
    <property type="protein sequence ID" value="MCF2529158.1"/>
    <property type="molecule type" value="Genomic_DNA"/>
</dbReference>
<dbReference type="Pfam" id="PF04434">
    <property type="entry name" value="SWIM"/>
    <property type="match status" value="1"/>
</dbReference>
<accession>A0AA41Q0D0</accession>
<dbReference type="PANTHER" id="PTHR38133">
    <property type="entry name" value="SLR1429 PROTEIN"/>
    <property type="match status" value="1"/>
</dbReference>